<dbReference type="Gene3D" id="3.90.70.10">
    <property type="entry name" value="Cysteine proteinases"/>
    <property type="match status" value="1"/>
</dbReference>
<dbReference type="FunFam" id="3.40.50.300:FF:000221">
    <property type="entry name" value="Multidrug ABC transporter ATP-binding protein"/>
    <property type="match status" value="1"/>
</dbReference>
<keyword evidence="9 10" id="KW-0472">Membrane</keyword>
<dbReference type="GO" id="GO:0005524">
    <property type="term" value="F:ATP binding"/>
    <property type="evidence" value="ECO:0007669"/>
    <property type="project" value="UniProtKB-KW"/>
</dbReference>
<dbReference type="Pfam" id="PF00027">
    <property type="entry name" value="cNMP_binding"/>
    <property type="match status" value="1"/>
</dbReference>
<comment type="subcellular location">
    <subcellularLocation>
        <location evidence="1">Cell membrane</location>
        <topology evidence="1">Multi-pass membrane protein</topology>
    </subcellularLocation>
</comment>
<dbReference type="SMART" id="SM00382">
    <property type="entry name" value="AAA"/>
    <property type="match status" value="1"/>
</dbReference>
<dbReference type="InterPro" id="IPR039421">
    <property type="entry name" value="Type_1_exporter"/>
</dbReference>
<dbReference type="CDD" id="cd02259">
    <property type="entry name" value="Peptidase_C39_like"/>
    <property type="match status" value="1"/>
</dbReference>
<dbReference type="PANTHER" id="PTHR43394:SF1">
    <property type="entry name" value="ATP-BINDING CASSETTE SUB-FAMILY B MEMBER 10, MITOCHONDRIAL"/>
    <property type="match status" value="1"/>
</dbReference>
<dbReference type="Gene3D" id="3.40.50.300">
    <property type="entry name" value="P-loop containing nucleotide triphosphate hydrolases"/>
    <property type="match status" value="1"/>
</dbReference>
<dbReference type="InterPro" id="IPR000595">
    <property type="entry name" value="cNMP-bd_dom"/>
</dbReference>
<dbReference type="PROSITE" id="PS50990">
    <property type="entry name" value="PEPTIDASE_C39"/>
    <property type="match status" value="1"/>
</dbReference>
<keyword evidence="3" id="KW-1003">Cell membrane</keyword>
<dbReference type="CDD" id="cd18782">
    <property type="entry name" value="ABC_6TM_PrtD_LapB_HlyB_like"/>
    <property type="match status" value="1"/>
</dbReference>
<evidence type="ECO:0000256" key="9">
    <source>
        <dbReference type="ARBA" id="ARBA00023136"/>
    </source>
</evidence>
<evidence type="ECO:0000313" key="15">
    <source>
        <dbReference type="EMBL" id="ACD90702.1"/>
    </source>
</evidence>
<dbReference type="InterPro" id="IPR005074">
    <property type="entry name" value="Peptidase_C39"/>
</dbReference>
<dbReference type="PROSITE" id="PS50929">
    <property type="entry name" value="ABC_TM1F"/>
    <property type="match status" value="1"/>
</dbReference>
<evidence type="ECO:0000259" key="14">
    <source>
        <dbReference type="PROSITE" id="PS50990"/>
    </source>
</evidence>
<dbReference type="Pfam" id="PF00664">
    <property type="entry name" value="ABC_membrane"/>
    <property type="match status" value="1"/>
</dbReference>
<feature type="transmembrane region" description="Helical" evidence="10">
    <location>
        <begin position="590"/>
        <end position="610"/>
    </location>
</feature>
<evidence type="ECO:0000256" key="1">
    <source>
        <dbReference type="ARBA" id="ARBA00004651"/>
    </source>
</evidence>
<dbReference type="eggNOG" id="COG2274">
    <property type="taxonomic scope" value="Bacteria"/>
</dbReference>
<dbReference type="CDD" id="cd00038">
    <property type="entry name" value="CAP_ED"/>
    <property type="match status" value="1"/>
</dbReference>
<dbReference type="PROSITE" id="PS50042">
    <property type="entry name" value="CNMP_BINDING_3"/>
    <property type="match status" value="1"/>
</dbReference>
<dbReference type="GO" id="GO:0015421">
    <property type="term" value="F:ABC-type oligopeptide transporter activity"/>
    <property type="evidence" value="ECO:0007669"/>
    <property type="project" value="TreeGrafter"/>
</dbReference>
<dbReference type="InterPro" id="IPR011527">
    <property type="entry name" value="ABC1_TM_dom"/>
</dbReference>
<evidence type="ECO:0000256" key="6">
    <source>
        <dbReference type="ARBA" id="ARBA00022801"/>
    </source>
</evidence>
<evidence type="ECO:0000256" key="3">
    <source>
        <dbReference type="ARBA" id="ARBA00022475"/>
    </source>
</evidence>
<evidence type="ECO:0000256" key="10">
    <source>
        <dbReference type="SAM" id="Phobius"/>
    </source>
</evidence>
<dbReference type="STRING" id="290315.Clim_1659"/>
<evidence type="ECO:0000256" key="7">
    <source>
        <dbReference type="ARBA" id="ARBA00022840"/>
    </source>
</evidence>
<feature type="transmembrane region" description="Helical" evidence="10">
    <location>
        <begin position="486"/>
        <end position="506"/>
    </location>
</feature>
<accession>B3EE00</accession>
<reference evidence="15 16" key="1">
    <citation type="submission" date="2008-05" db="EMBL/GenBank/DDBJ databases">
        <title>Complete sequence of Chlorobium limicola DSM 245.</title>
        <authorList>
            <consortium name="US DOE Joint Genome Institute"/>
            <person name="Lucas S."/>
            <person name="Copeland A."/>
            <person name="Lapidus A."/>
            <person name="Glavina del Rio T."/>
            <person name="Dalin E."/>
            <person name="Tice H."/>
            <person name="Bruce D."/>
            <person name="Goodwin L."/>
            <person name="Pitluck S."/>
            <person name="Schmutz J."/>
            <person name="Larimer F."/>
            <person name="Land M."/>
            <person name="Hauser L."/>
            <person name="Kyrpides N."/>
            <person name="Ovchinnikova G."/>
            <person name="Zhao F."/>
            <person name="Li T."/>
            <person name="Liu Z."/>
            <person name="Overmann J."/>
            <person name="Bryant D.A."/>
            <person name="Richardson P."/>
        </authorList>
    </citation>
    <scope>NUCLEOTIDE SEQUENCE [LARGE SCALE GENOMIC DNA]</scope>
    <source>
        <strain evidence="16">DSM 245 / NBRC 103803 / 6330</strain>
    </source>
</reference>
<dbReference type="GO" id="GO:0016887">
    <property type="term" value="F:ATP hydrolysis activity"/>
    <property type="evidence" value="ECO:0007669"/>
    <property type="project" value="InterPro"/>
</dbReference>
<organism evidence="15 16">
    <name type="scientific">Chlorobium limicola (strain DSM 245 / NBRC 103803 / 6330)</name>
    <dbReference type="NCBI Taxonomy" id="290315"/>
    <lineage>
        <taxon>Bacteria</taxon>
        <taxon>Pseudomonadati</taxon>
        <taxon>Chlorobiota</taxon>
        <taxon>Chlorobiia</taxon>
        <taxon>Chlorobiales</taxon>
        <taxon>Chlorobiaceae</taxon>
        <taxon>Chlorobium/Pelodictyon group</taxon>
        <taxon>Chlorobium</taxon>
    </lineage>
</organism>
<dbReference type="EMBL" id="CP001097">
    <property type="protein sequence ID" value="ACD90702.1"/>
    <property type="molecule type" value="Genomic_DNA"/>
</dbReference>
<feature type="domain" description="Cyclic nucleotide-binding" evidence="11">
    <location>
        <begin position="20"/>
        <end position="99"/>
    </location>
</feature>
<keyword evidence="8 10" id="KW-1133">Transmembrane helix</keyword>
<dbReference type="PROSITE" id="PS00211">
    <property type="entry name" value="ABC_TRANSPORTER_1"/>
    <property type="match status" value="1"/>
</dbReference>
<evidence type="ECO:0000259" key="12">
    <source>
        <dbReference type="PROSITE" id="PS50893"/>
    </source>
</evidence>
<dbReference type="GO" id="GO:0005886">
    <property type="term" value="C:plasma membrane"/>
    <property type="evidence" value="ECO:0007669"/>
    <property type="project" value="UniProtKB-SubCell"/>
</dbReference>
<dbReference type="InterPro" id="IPR003593">
    <property type="entry name" value="AAA+_ATPase"/>
</dbReference>
<proteinExistence type="predicted"/>
<dbReference type="SUPFAM" id="SSF52540">
    <property type="entry name" value="P-loop containing nucleoside triphosphate hydrolases"/>
    <property type="match status" value="1"/>
</dbReference>
<dbReference type="SUPFAM" id="SSF90123">
    <property type="entry name" value="ABC transporter transmembrane region"/>
    <property type="match status" value="1"/>
</dbReference>
<dbReference type="InterPro" id="IPR017871">
    <property type="entry name" value="ABC_transporter-like_CS"/>
</dbReference>
<feature type="transmembrane region" description="Helical" evidence="10">
    <location>
        <begin position="452"/>
        <end position="474"/>
    </location>
</feature>
<evidence type="ECO:0000313" key="16">
    <source>
        <dbReference type="Proteomes" id="UP000008841"/>
    </source>
</evidence>
<dbReference type="InterPro" id="IPR003439">
    <property type="entry name" value="ABC_transporter-like_ATP-bd"/>
</dbReference>
<dbReference type="SUPFAM" id="SSF51206">
    <property type="entry name" value="cAMP-binding domain-like"/>
    <property type="match status" value="1"/>
</dbReference>
<evidence type="ECO:0000256" key="4">
    <source>
        <dbReference type="ARBA" id="ARBA00022692"/>
    </source>
</evidence>
<feature type="domain" description="Peptidase C39" evidence="14">
    <location>
        <begin position="298"/>
        <end position="420"/>
    </location>
</feature>
<dbReference type="Pfam" id="PF00005">
    <property type="entry name" value="ABC_tran"/>
    <property type="match status" value="1"/>
</dbReference>
<evidence type="ECO:0000259" key="13">
    <source>
        <dbReference type="PROSITE" id="PS50929"/>
    </source>
</evidence>
<dbReference type="PROSITE" id="PS50893">
    <property type="entry name" value="ABC_TRANSPORTER_2"/>
    <property type="match status" value="1"/>
</dbReference>
<gene>
    <name evidence="15" type="ordered locus">Clim_1659</name>
</gene>
<keyword evidence="6" id="KW-0378">Hydrolase</keyword>
<feature type="domain" description="ABC transporter" evidence="12">
    <location>
        <begin position="766"/>
        <end position="1001"/>
    </location>
</feature>
<keyword evidence="5" id="KW-0547">Nucleotide-binding</keyword>
<dbReference type="InterPro" id="IPR036640">
    <property type="entry name" value="ABC1_TM_sf"/>
</dbReference>
<dbReference type="eggNOG" id="COG2905">
    <property type="taxonomic scope" value="Bacteria"/>
</dbReference>
<dbReference type="Gene3D" id="1.20.1560.10">
    <property type="entry name" value="ABC transporter type 1, transmembrane domain"/>
    <property type="match status" value="1"/>
</dbReference>
<keyword evidence="2" id="KW-0813">Transport</keyword>
<dbReference type="PANTHER" id="PTHR43394">
    <property type="entry name" value="ATP-DEPENDENT PERMEASE MDL1, MITOCHONDRIAL"/>
    <property type="match status" value="1"/>
</dbReference>
<feature type="transmembrane region" description="Helical" evidence="10">
    <location>
        <begin position="559"/>
        <end position="584"/>
    </location>
</feature>
<dbReference type="SMART" id="SM00100">
    <property type="entry name" value="cNMP"/>
    <property type="match status" value="1"/>
</dbReference>
<dbReference type="HOGENOM" id="CLU_000604_95_0_10"/>
<dbReference type="InterPro" id="IPR014710">
    <property type="entry name" value="RmlC-like_jellyroll"/>
</dbReference>
<feature type="domain" description="ABC transmembrane type-1" evidence="13">
    <location>
        <begin position="452"/>
        <end position="731"/>
    </location>
</feature>
<sequence>MTTTEHTHTEIRSILSAIPLFSALPEEKSLLLAQVCSVERYTIGKPVIGRDTLPEFLYIISSGRVRSLYQDSANASVQTLRLLGSGDIFGWVSLMRRKPTEIVTVSEDAVCLKIPSSALSAVVNAVPALYGKLSRATDPAEICALLDRIYTNDPKKEIRLNTAGFSGLKDFALQLYGSADVVDTGFGRSIPKNDLKWFVSRSENPEYQEGTRFPHDITQIPASLSLRLVGLDFSDNLDPDIRSEEEGGSEEVFEMPEMMKMANSGTTAGGGKAETFNYNPEPEAKSTSSKGFPFIRSKGDAVEESMACFLMLGKYWNIPVKKDLIRSVLGNQFSRNGQLSLQDCGGVGVLLGLKVQVVTFQEQALSRLKVPAIIRWENSFAVLYKVSAKEVLVAVPSSQGVKTIPAQEFWEKWSHKGEALVLDVKPDTPESRFGFDWFLPSINKYRNVLAEVLIASFFTQIMTLVNPLLFMIIIDQVIVRNSFTTLHVLGLFMLVIAVLESVLSSLKTWLFVDTSNRIDVSLGAEVIDHLLRLPLRFFERRPVGELSSRIGELERIRQFLTGTALSVVLDAVFSVVYVIVLFAFSWKLALLSLSVIPLIGLVTFFVSPVIRKQLREKSIRHGETNAYLIEVLSGIQTVKSQNIELRARWNWQEKYAGYVREGFKPVVTGTLANSTNSFLSKLSGLIVIWAGAWLVLNNELTLGQLIAFRIIAGYITSPVMRLAQLWQNFQETGMSLERLADIVDTPQEGGKDQLSQIPLPLIKGEIRTENVSFRFRENNPLVLKNINLTIPAGSFVGIVGESGSGKSTFAKLIQRLYSLDEGRIFIDSYDIGKVELNSLRSQIGIVPQDPMLFNISVKENIALTNPEASDADIIRAAKIAEAHDFIMAMPSGYSTPVGEKGSSLSGGQRQRIAIARTILQNPGMIILDEATSALDPQTESKLTDNMIQAFRDKTVLFITHRINSVKGASMILCFHDGHIDESGIHNDLMERKGRYYSLFQKQTASIPSLEGKP</sequence>
<dbReference type="GO" id="GO:0006508">
    <property type="term" value="P:proteolysis"/>
    <property type="evidence" value="ECO:0007669"/>
    <property type="project" value="InterPro"/>
</dbReference>
<dbReference type="OrthoDB" id="593815at2"/>
<dbReference type="InterPro" id="IPR018490">
    <property type="entry name" value="cNMP-bd_dom_sf"/>
</dbReference>
<protein>
    <submittedName>
        <fullName evidence="15">Cyclic nucleotide-regulated ABC bacteriocin/lantibiotic exporter</fullName>
    </submittedName>
</protein>
<evidence type="ECO:0000256" key="5">
    <source>
        <dbReference type="ARBA" id="ARBA00022741"/>
    </source>
</evidence>
<dbReference type="Proteomes" id="UP000008841">
    <property type="component" value="Chromosome"/>
</dbReference>
<dbReference type="GO" id="GO:0008233">
    <property type="term" value="F:peptidase activity"/>
    <property type="evidence" value="ECO:0007669"/>
    <property type="project" value="InterPro"/>
</dbReference>
<keyword evidence="7" id="KW-0067">ATP-binding</keyword>
<dbReference type="AlphaFoldDB" id="B3EE00"/>
<name>B3EE00_CHLL2</name>
<feature type="transmembrane region" description="Helical" evidence="10">
    <location>
        <begin position="678"/>
        <end position="696"/>
    </location>
</feature>
<dbReference type="KEGG" id="cli:Clim_1659"/>
<dbReference type="Pfam" id="PF03412">
    <property type="entry name" value="Peptidase_C39"/>
    <property type="match status" value="1"/>
</dbReference>
<dbReference type="Gene3D" id="2.60.120.10">
    <property type="entry name" value="Jelly Rolls"/>
    <property type="match status" value="1"/>
</dbReference>
<evidence type="ECO:0000256" key="8">
    <source>
        <dbReference type="ARBA" id="ARBA00022989"/>
    </source>
</evidence>
<evidence type="ECO:0000259" key="11">
    <source>
        <dbReference type="PROSITE" id="PS50042"/>
    </source>
</evidence>
<evidence type="ECO:0000256" key="2">
    <source>
        <dbReference type="ARBA" id="ARBA00022448"/>
    </source>
</evidence>
<dbReference type="RefSeq" id="WP_012466575.1">
    <property type="nucleotide sequence ID" value="NC_010803.1"/>
</dbReference>
<dbReference type="InterPro" id="IPR027417">
    <property type="entry name" value="P-loop_NTPase"/>
</dbReference>
<keyword evidence="4 10" id="KW-0812">Transmembrane</keyword>